<dbReference type="Pfam" id="PF03606">
    <property type="entry name" value="DcuC"/>
    <property type="match status" value="1"/>
</dbReference>
<evidence type="ECO:0000256" key="2">
    <source>
        <dbReference type="ARBA" id="ARBA00022475"/>
    </source>
</evidence>
<evidence type="ECO:0000256" key="1">
    <source>
        <dbReference type="ARBA" id="ARBA00004651"/>
    </source>
</evidence>
<dbReference type="OrthoDB" id="255482at2"/>
<dbReference type="InterPro" id="IPR051679">
    <property type="entry name" value="DASS-Related_Transporters"/>
</dbReference>
<gene>
    <name evidence="7" type="ORF">AM592_20585</name>
</gene>
<feature type="transmembrane region" description="Helical" evidence="6">
    <location>
        <begin position="138"/>
        <end position="154"/>
    </location>
</feature>
<organism evidence="7 8">
    <name type="scientific">Bacillus gobiensis</name>
    <dbReference type="NCBI Taxonomy" id="1441095"/>
    <lineage>
        <taxon>Bacteria</taxon>
        <taxon>Bacillati</taxon>
        <taxon>Bacillota</taxon>
        <taxon>Bacilli</taxon>
        <taxon>Bacillales</taxon>
        <taxon>Bacillaceae</taxon>
        <taxon>Bacillus</taxon>
    </lineage>
</organism>
<proteinExistence type="predicted"/>
<feature type="transmembrane region" description="Helical" evidence="6">
    <location>
        <begin position="416"/>
        <end position="434"/>
    </location>
</feature>
<reference evidence="7 8" key="2">
    <citation type="journal article" date="2016" name="Int. J. Syst. Evol. Microbiol.">
        <title>Bacillus gobiensis sp. nov., isolated from a soil sample.</title>
        <authorList>
            <person name="Liu B."/>
            <person name="Liu G.H."/>
            <person name="Cetin S."/>
            <person name="Schumann P."/>
            <person name="Pan Z.Z."/>
            <person name="Chen Q.Q."/>
        </authorList>
    </citation>
    <scope>NUCLEOTIDE SEQUENCE [LARGE SCALE GENOMIC DNA]</scope>
    <source>
        <strain evidence="7 8">FJAT-4402</strain>
    </source>
</reference>
<evidence type="ECO:0000256" key="4">
    <source>
        <dbReference type="ARBA" id="ARBA00022989"/>
    </source>
</evidence>
<feature type="transmembrane region" description="Helical" evidence="6">
    <location>
        <begin position="12"/>
        <end position="31"/>
    </location>
</feature>
<feature type="transmembrane region" description="Helical" evidence="6">
    <location>
        <begin position="114"/>
        <end position="132"/>
    </location>
</feature>
<evidence type="ECO:0000313" key="7">
    <source>
        <dbReference type="EMBL" id="ALC83654.1"/>
    </source>
</evidence>
<feature type="transmembrane region" description="Helical" evidence="6">
    <location>
        <begin position="161"/>
        <end position="184"/>
    </location>
</feature>
<name>A0A0M4FMN9_9BACI</name>
<keyword evidence="3 6" id="KW-0812">Transmembrane</keyword>
<dbReference type="RefSeq" id="WP_053605513.1">
    <property type="nucleotide sequence ID" value="NZ_CP012600.1"/>
</dbReference>
<keyword evidence="8" id="KW-1185">Reference proteome</keyword>
<dbReference type="EMBL" id="CP012600">
    <property type="protein sequence ID" value="ALC83654.1"/>
    <property type="molecule type" value="Genomic_DNA"/>
</dbReference>
<reference evidence="8" key="1">
    <citation type="submission" date="2015-08" db="EMBL/GenBank/DDBJ databases">
        <title>Genome sequencing project for genomic taxonomy and phylogenomics of Bacillus-like bacteria.</title>
        <authorList>
            <person name="Liu B."/>
            <person name="Wang J."/>
            <person name="Zhu Y."/>
            <person name="Liu G."/>
            <person name="Chen Q."/>
            <person name="Chen Z."/>
            <person name="Lan J."/>
            <person name="Che J."/>
            <person name="Ge C."/>
            <person name="Shi H."/>
            <person name="Pan Z."/>
            <person name="Liu X."/>
        </authorList>
    </citation>
    <scope>NUCLEOTIDE SEQUENCE [LARGE SCALE GENOMIC DNA]</scope>
    <source>
        <strain evidence="8">FJAT-4402</strain>
    </source>
</reference>
<feature type="transmembrane region" description="Helical" evidence="6">
    <location>
        <begin position="440"/>
        <end position="464"/>
    </location>
</feature>
<keyword evidence="5 6" id="KW-0472">Membrane</keyword>
<sequence>MNTKKFILKFPHTYALIFGITILAALATYFVPSGQFDRVEQGDRTVIVQGSYKEIDAEPVPFFNLFQSIPEGMVQSADIIFYIFLVGGAFGIINKTGTIEASVHLLVNRLKNRGALLIPIVMIAFSVGGATIGMSEETIIFIPIGVAIARALGYDAMTGAAMISLGAAIGFTGGMLNPFSVGIAQSIAEVPLFSAIGYRFIIYFILLGFAIWYLMRYAAKVKANPANSVISDIEAANAAANKSSIEKEESSFTFRHGLVLLIVTAGFALNIFGVFQWKWFLTELSASFIIMGFAAGLAGGLGVNGMFDSFIDGMKEVVYGALIVGFARSIVVVMEHGQIIDTFINSMAGAISTLPNTVNVLGMYITQVIINTFIPSGSGQAATTMPLMAPLADLLGFNRQIAVFAYQYGSGITDSIIPTSGVLMATLAMAGIPYERWIKFVWKLILGWLIISAAAIIVAVLIGIQ</sequence>
<feature type="transmembrane region" description="Helical" evidence="6">
    <location>
        <begin position="196"/>
        <end position="215"/>
    </location>
</feature>
<evidence type="ECO:0000256" key="3">
    <source>
        <dbReference type="ARBA" id="ARBA00022692"/>
    </source>
</evidence>
<dbReference type="Proteomes" id="UP000067625">
    <property type="component" value="Chromosome"/>
</dbReference>
<dbReference type="InterPro" id="IPR018385">
    <property type="entry name" value="C4_dicarb_anaerob_car-like"/>
</dbReference>
<accession>A0A0M4FMN9</accession>
<dbReference type="PANTHER" id="PTHR43652:SF2">
    <property type="entry name" value="BASIC AMINO ACID ANTIPORTER YFCC-RELATED"/>
    <property type="match status" value="1"/>
</dbReference>
<feature type="transmembrane region" description="Helical" evidence="6">
    <location>
        <begin position="257"/>
        <end position="280"/>
    </location>
</feature>
<evidence type="ECO:0000256" key="5">
    <source>
        <dbReference type="ARBA" id="ARBA00023136"/>
    </source>
</evidence>
<keyword evidence="2" id="KW-1003">Cell membrane</keyword>
<dbReference type="GO" id="GO:0005886">
    <property type="term" value="C:plasma membrane"/>
    <property type="evidence" value="ECO:0007669"/>
    <property type="project" value="UniProtKB-SubCell"/>
</dbReference>
<dbReference type="AlphaFoldDB" id="A0A0M4FMN9"/>
<dbReference type="PANTHER" id="PTHR43652">
    <property type="entry name" value="BASIC AMINO ACID ANTIPORTER YFCC-RELATED"/>
    <property type="match status" value="1"/>
</dbReference>
<dbReference type="STRING" id="1441095.AM592_20585"/>
<protein>
    <submittedName>
        <fullName evidence="7">C4-dicarboxylate ABC transporter permease</fullName>
    </submittedName>
</protein>
<feature type="transmembrane region" description="Helical" evidence="6">
    <location>
        <begin position="73"/>
        <end position="93"/>
    </location>
</feature>
<keyword evidence="4 6" id="KW-1133">Transmembrane helix</keyword>
<feature type="transmembrane region" description="Helical" evidence="6">
    <location>
        <begin position="286"/>
        <end position="307"/>
    </location>
</feature>
<comment type="subcellular location">
    <subcellularLocation>
        <location evidence="1">Cell membrane</location>
        <topology evidence="1">Multi-pass membrane protein</topology>
    </subcellularLocation>
</comment>
<evidence type="ECO:0000313" key="8">
    <source>
        <dbReference type="Proteomes" id="UP000067625"/>
    </source>
</evidence>
<evidence type="ECO:0000256" key="6">
    <source>
        <dbReference type="SAM" id="Phobius"/>
    </source>
</evidence>
<dbReference type="PATRIC" id="fig|1441095.3.peg.4553"/>